<dbReference type="EMBL" id="LJIJ01000003">
    <property type="protein sequence ID" value="ODN06569.1"/>
    <property type="molecule type" value="Genomic_DNA"/>
</dbReference>
<dbReference type="GO" id="GO:0003676">
    <property type="term" value="F:nucleic acid binding"/>
    <property type="evidence" value="ECO:0007669"/>
    <property type="project" value="InterPro"/>
</dbReference>
<sequence>MFPWVANLTMWNNGPDWIEMGRLIGKNEDPSGDPYAFIEFWEHHAAAAALAAMNKRSCFGKVSDDHNNIPL</sequence>
<keyword evidence="2" id="KW-1185">Reference proteome</keyword>
<evidence type="ECO:0000313" key="2">
    <source>
        <dbReference type="Proteomes" id="UP000094527"/>
    </source>
</evidence>
<comment type="caution">
    <text evidence="1">The sequence shown here is derived from an EMBL/GenBank/DDBJ whole genome shotgun (WGS) entry which is preliminary data.</text>
</comment>
<dbReference type="Proteomes" id="UP000094527">
    <property type="component" value="Unassembled WGS sequence"/>
</dbReference>
<name>A0A1D2NMX8_ORCCI</name>
<gene>
    <name evidence="1" type="ORF">Ocin01_00118</name>
</gene>
<dbReference type="AlphaFoldDB" id="A0A1D2NMX8"/>
<proteinExistence type="predicted"/>
<organism evidence="1 2">
    <name type="scientific">Orchesella cincta</name>
    <name type="common">Springtail</name>
    <name type="synonym">Podura cincta</name>
    <dbReference type="NCBI Taxonomy" id="48709"/>
    <lineage>
        <taxon>Eukaryota</taxon>
        <taxon>Metazoa</taxon>
        <taxon>Ecdysozoa</taxon>
        <taxon>Arthropoda</taxon>
        <taxon>Hexapoda</taxon>
        <taxon>Collembola</taxon>
        <taxon>Entomobryomorpha</taxon>
        <taxon>Entomobryoidea</taxon>
        <taxon>Orchesellidae</taxon>
        <taxon>Orchesellinae</taxon>
        <taxon>Orchesella</taxon>
    </lineage>
</organism>
<accession>A0A1D2NMX8</accession>
<dbReference type="InterPro" id="IPR035979">
    <property type="entry name" value="RBD_domain_sf"/>
</dbReference>
<protein>
    <submittedName>
        <fullName evidence="1">Nucleolysin TIAR</fullName>
    </submittedName>
</protein>
<reference evidence="1 2" key="1">
    <citation type="journal article" date="2016" name="Genome Biol. Evol.">
        <title>Gene Family Evolution Reflects Adaptation to Soil Environmental Stressors in the Genome of the Collembolan Orchesella cincta.</title>
        <authorList>
            <person name="Faddeeva-Vakhrusheva A."/>
            <person name="Derks M.F."/>
            <person name="Anvar S.Y."/>
            <person name="Agamennone V."/>
            <person name="Suring W."/>
            <person name="Smit S."/>
            <person name="van Straalen N.M."/>
            <person name="Roelofs D."/>
        </authorList>
    </citation>
    <scope>NUCLEOTIDE SEQUENCE [LARGE SCALE GENOMIC DNA]</scope>
    <source>
        <tissue evidence="1">Mixed pool</tissue>
    </source>
</reference>
<dbReference type="SUPFAM" id="SSF54928">
    <property type="entry name" value="RNA-binding domain, RBD"/>
    <property type="match status" value="1"/>
</dbReference>
<evidence type="ECO:0000313" key="1">
    <source>
        <dbReference type="EMBL" id="ODN06569.1"/>
    </source>
</evidence>